<keyword evidence="1" id="KW-1133">Transmembrane helix</keyword>
<reference evidence="2 3" key="1">
    <citation type="journal article" date="2012" name="J. Bacteriol.">
        <title>Complete genome sequence of Mycoplasma haemocanis strain Illinois.</title>
        <authorList>
            <person name="do Nascimento N.C."/>
            <person name="Guimaraes A.M."/>
            <person name="Santos A.P."/>
            <person name="Sanmiguel P.J."/>
            <person name="Messick J.B."/>
        </authorList>
    </citation>
    <scope>NUCLEOTIDE SEQUENCE [LARGE SCALE GENOMIC DNA]</scope>
    <source>
        <strain evidence="2 3">Illinois</strain>
    </source>
</reference>
<keyword evidence="1" id="KW-0812">Transmembrane</keyword>
<organism evidence="2 3">
    <name type="scientific">Mycoplasma haemocanis (strain Illinois)</name>
    <dbReference type="NCBI Taxonomy" id="1111676"/>
    <lineage>
        <taxon>Bacteria</taxon>
        <taxon>Bacillati</taxon>
        <taxon>Mycoplasmatota</taxon>
        <taxon>Mollicutes</taxon>
        <taxon>Mycoplasmataceae</taxon>
        <taxon>Mycoplasma</taxon>
    </lineage>
</organism>
<evidence type="ECO:0000313" key="2">
    <source>
        <dbReference type="EMBL" id="AEW45817.1"/>
    </source>
</evidence>
<keyword evidence="3" id="KW-1185">Reference proteome</keyword>
<sequence>MESSGSNSNKEEVKVNLDVLLKEYLDQSQSCISIWKKKPIWPVTLVIFSLLAGFLYLVAKVTMTS</sequence>
<evidence type="ECO:0000256" key="1">
    <source>
        <dbReference type="SAM" id="Phobius"/>
    </source>
</evidence>
<dbReference type="Proteomes" id="UP000009135">
    <property type="component" value="Chromosome"/>
</dbReference>
<dbReference type="STRING" id="1111676.MHC_04805"/>
<feature type="transmembrane region" description="Helical" evidence="1">
    <location>
        <begin position="40"/>
        <end position="59"/>
    </location>
</feature>
<accession>H6N845</accession>
<keyword evidence="1" id="KW-0472">Membrane</keyword>
<name>H6N845_MYCHN</name>
<proteinExistence type="predicted"/>
<protein>
    <submittedName>
        <fullName evidence="2">Uncharacterized protein</fullName>
    </submittedName>
</protein>
<dbReference type="AlphaFoldDB" id="H6N845"/>
<dbReference type="EMBL" id="CP003199">
    <property type="protein sequence ID" value="AEW45817.1"/>
    <property type="molecule type" value="Genomic_DNA"/>
</dbReference>
<evidence type="ECO:0000313" key="3">
    <source>
        <dbReference type="Proteomes" id="UP000009135"/>
    </source>
</evidence>
<dbReference type="KEGG" id="mhe:MHC_04805"/>
<gene>
    <name evidence="2" type="ordered locus">MHC_04805</name>
</gene>
<dbReference type="HOGENOM" id="CLU_2845126_0_0_14"/>